<gene>
    <name evidence="2" type="ORF">EWM64_g4854</name>
</gene>
<feature type="transmembrane region" description="Helical" evidence="1">
    <location>
        <begin position="124"/>
        <end position="145"/>
    </location>
</feature>
<accession>A0A4Y9ZY83</accession>
<name>A0A4Y9ZY83_9AGAM</name>
<evidence type="ECO:0000256" key="1">
    <source>
        <dbReference type="SAM" id="Phobius"/>
    </source>
</evidence>
<dbReference type="Proteomes" id="UP000298061">
    <property type="component" value="Unassembled WGS sequence"/>
</dbReference>
<keyword evidence="3" id="KW-1185">Reference proteome</keyword>
<dbReference type="EMBL" id="SFCI01000548">
    <property type="protein sequence ID" value="TFY79160.1"/>
    <property type="molecule type" value="Genomic_DNA"/>
</dbReference>
<keyword evidence="1" id="KW-0812">Transmembrane</keyword>
<feature type="transmembrane region" description="Helical" evidence="1">
    <location>
        <begin position="151"/>
        <end position="169"/>
    </location>
</feature>
<comment type="caution">
    <text evidence="2">The sequence shown here is derived from an EMBL/GenBank/DDBJ whole genome shotgun (WGS) entry which is preliminary data.</text>
</comment>
<sequence>MSITVAQAELLALCFEIFFFGIFVILAVGVLIILLHTEGRAHSSKLLPVGLALMLGLSLTHVLLSTTEDFFAFFSSEGAEKYYGKRSGVDALFLARGSIMNIQVITGDCINVWRLWIISNKRRLPVVPPVLGIVGYIVTVLGGSLGRSSDPFGLGNSWITACAVLTIIYRY</sequence>
<feature type="transmembrane region" description="Helical" evidence="1">
    <location>
        <begin position="46"/>
        <end position="64"/>
    </location>
</feature>
<proteinExistence type="predicted"/>
<keyword evidence="1" id="KW-0472">Membrane</keyword>
<reference evidence="2 3" key="1">
    <citation type="submission" date="2019-02" db="EMBL/GenBank/DDBJ databases">
        <title>Genome sequencing of the rare red list fungi Hericium alpestre (H. flagellum).</title>
        <authorList>
            <person name="Buettner E."/>
            <person name="Kellner H."/>
        </authorList>
    </citation>
    <scope>NUCLEOTIDE SEQUENCE [LARGE SCALE GENOMIC DNA]</scope>
    <source>
        <strain evidence="2 3">DSM 108284</strain>
    </source>
</reference>
<organism evidence="2 3">
    <name type="scientific">Hericium alpestre</name>
    <dbReference type="NCBI Taxonomy" id="135208"/>
    <lineage>
        <taxon>Eukaryota</taxon>
        <taxon>Fungi</taxon>
        <taxon>Dikarya</taxon>
        <taxon>Basidiomycota</taxon>
        <taxon>Agaricomycotina</taxon>
        <taxon>Agaricomycetes</taxon>
        <taxon>Russulales</taxon>
        <taxon>Hericiaceae</taxon>
        <taxon>Hericium</taxon>
    </lineage>
</organism>
<protein>
    <submittedName>
        <fullName evidence="2">Uncharacterized protein</fullName>
    </submittedName>
</protein>
<feature type="transmembrane region" description="Helical" evidence="1">
    <location>
        <begin position="12"/>
        <end position="34"/>
    </location>
</feature>
<keyword evidence="1" id="KW-1133">Transmembrane helix</keyword>
<evidence type="ECO:0000313" key="2">
    <source>
        <dbReference type="EMBL" id="TFY79160.1"/>
    </source>
</evidence>
<evidence type="ECO:0000313" key="3">
    <source>
        <dbReference type="Proteomes" id="UP000298061"/>
    </source>
</evidence>
<dbReference type="AlphaFoldDB" id="A0A4Y9ZY83"/>